<dbReference type="AlphaFoldDB" id="A0A315ZU27"/>
<feature type="transmembrane region" description="Helical" evidence="1">
    <location>
        <begin position="122"/>
        <end position="143"/>
    </location>
</feature>
<dbReference type="CDD" id="cd01949">
    <property type="entry name" value="GGDEF"/>
    <property type="match status" value="1"/>
</dbReference>
<feature type="transmembrane region" description="Helical" evidence="1">
    <location>
        <begin position="92"/>
        <end position="110"/>
    </location>
</feature>
<dbReference type="PANTHER" id="PTHR45138">
    <property type="entry name" value="REGULATORY COMPONENTS OF SENSORY TRANSDUCTION SYSTEM"/>
    <property type="match status" value="1"/>
</dbReference>
<feature type="transmembrane region" description="Helical" evidence="1">
    <location>
        <begin position="212"/>
        <end position="235"/>
    </location>
</feature>
<name>A0A315ZU27_9ACTN</name>
<dbReference type="PROSITE" id="PS50887">
    <property type="entry name" value="GGDEF"/>
    <property type="match status" value="1"/>
</dbReference>
<proteinExistence type="predicted"/>
<dbReference type="Pfam" id="PF00990">
    <property type="entry name" value="GGDEF"/>
    <property type="match status" value="1"/>
</dbReference>
<keyword evidence="1" id="KW-0812">Transmembrane</keyword>
<feature type="transmembrane region" description="Helical" evidence="1">
    <location>
        <begin position="155"/>
        <end position="176"/>
    </location>
</feature>
<reference evidence="3 4" key="1">
    <citation type="submission" date="2018-03" db="EMBL/GenBank/DDBJ databases">
        <title>Genomic Encyclopedia of Archaeal and Bacterial Type Strains, Phase II (KMG-II): from individual species to whole genera.</title>
        <authorList>
            <person name="Goeker M."/>
        </authorList>
    </citation>
    <scope>NUCLEOTIDE SEQUENCE [LARGE SCALE GENOMIC DNA]</scope>
    <source>
        <strain evidence="3 4">DSM 44889</strain>
    </source>
</reference>
<evidence type="ECO:0000259" key="2">
    <source>
        <dbReference type="PROSITE" id="PS50887"/>
    </source>
</evidence>
<evidence type="ECO:0000256" key="1">
    <source>
        <dbReference type="SAM" id="Phobius"/>
    </source>
</evidence>
<feature type="domain" description="GGDEF" evidence="2">
    <location>
        <begin position="358"/>
        <end position="514"/>
    </location>
</feature>
<dbReference type="GO" id="GO:0052621">
    <property type="term" value="F:diguanylate cyclase activity"/>
    <property type="evidence" value="ECO:0007669"/>
    <property type="project" value="TreeGrafter"/>
</dbReference>
<gene>
    <name evidence="3" type="ORF">BXY45_12814</name>
</gene>
<feature type="transmembrane region" description="Helical" evidence="1">
    <location>
        <begin position="284"/>
        <end position="302"/>
    </location>
</feature>
<dbReference type="PANTHER" id="PTHR45138:SF9">
    <property type="entry name" value="DIGUANYLATE CYCLASE DGCM-RELATED"/>
    <property type="match status" value="1"/>
</dbReference>
<dbReference type="SMART" id="SM00267">
    <property type="entry name" value="GGDEF"/>
    <property type="match status" value="1"/>
</dbReference>
<feature type="transmembrane region" description="Helical" evidence="1">
    <location>
        <begin position="20"/>
        <end position="42"/>
    </location>
</feature>
<dbReference type="EMBL" id="QGDQ01000028">
    <property type="protein sequence ID" value="PWJ48812.1"/>
    <property type="molecule type" value="Genomic_DNA"/>
</dbReference>
<comment type="caution">
    <text evidence="3">The sequence shown here is derived from an EMBL/GenBank/DDBJ whole genome shotgun (WGS) entry which is preliminary data.</text>
</comment>
<sequence length="514" mass="52713">MVIVGPGRSVVVLPAGVSQAVVDLLLVVLSVAAAVLLARRVVLTVRAGGDAREVAPWAAYAAGMASYSAAQVRFAWVELVVGGNPRGEPLTNLGYLVAAALVPVAMVLAVRAAHASTSRVRTLLDGLLAGGGLLLLGWLWLVAPALNDGGVTVRQVILPSSSVVSAVAVLTAALVMAARCRPSLSVQLLAAGCLVSATSQVLYLMLVRSGTFVPGGWTAVLSAISLVLLTSGAVVRRPTGVGAGRASDRGPIGWLHAGLLAGLPYLPLLIAVPAVLVVATHRQIGVVELAGTLLLTTVLLLRQALVVVENRRLAGALQERTDVLARLAYRDQLTGLANRAAFTAALDDAVARASVHGRAVVVAFCDLDGFKAVNDACGHAQGDALLVAVAARLQQVARADDVVARLGGDEFAVLIRDAGTRDDDGALAAADLRNRLHVALSVPFSAPGDGDDDDSGRAAAQVLDQVSASIGAVSSSELVATGVMSSPVSADELLREADHRMYAAKRRHHAARAG</sequence>
<feature type="transmembrane region" description="Helical" evidence="1">
    <location>
        <begin position="54"/>
        <end position="72"/>
    </location>
</feature>
<evidence type="ECO:0000313" key="4">
    <source>
        <dbReference type="Proteomes" id="UP000245469"/>
    </source>
</evidence>
<dbReference type="Gene3D" id="3.30.70.270">
    <property type="match status" value="1"/>
</dbReference>
<keyword evidence="4" id="KW-1185">Reference proteome</keyword>
<dbReference type="InterPro" id="IPR050469">
    <property type="entry name" value="Diguanylate_Cyclase"/>
</dbReference>
<dbReference type="InterPro" id="IPR029787">
    <property type="entry name" value="Nucleotide_cyclase"/>
</dbReference>
<feature type="transmembrane region" description="Helical" evidence="1">
    <location>
        <begin position="188"/>
        <end position="206"/>
    </location>
</feature>
<evidence type="ECO:0000313" key="3">
    <source>
        <dbReference type="EMBL" id="PWJ48812.1"/>
    </source>
</evidence>
<organism evidence="3 4">
    <name type="scientific">Quadrisphaera granulorum</name>
    <dbReference type="NCBI Taxonomy" id="317664"/>
    <lineage>
        <taxon>Bacteria</taxon>
        <taxon>Bacillati</taxon>
        <taxon>Actinomycetota</taxon>
        <taxon>Actinomycetes</taxon>
        <taxon>Kineosporiales</taxon>
        <taxon>Kineosporiaceae</taxon>
        <taxon>Quadrisphaera</taxon>
    </lineage>
</organism>
<keyword evidence="1" id="KW-1133">Transmembrane helix</keyword>
<keyword evidence="1" id="KW-0472">Membrane</keyword>
<dbReference type="InterPro" id="IPR000160">
    <property type="entry name" value="GGDEF_dom"/>
</dbReference>
<dbReference type="InterPro" id="IPR043128">
    <property type="entry name" value="Rev_trsase/Diguanyl_cyclase"/>
</dbReference>
<feature type="transmembrane region" description="Helical" evidence="1">
    <location>
        <begin position="255"/>
        <end position="278"/>
    </location>
</feature>
<accession>A0A315ZU27</accession>
<dbReference type="NCBIfam" id="TIGR00254">
    <property type="entry name" value="GGDEF"/>
    <property type="match status" value="1"/>
</dbReference>
<dbReference type="Proteomes" id="UP000245469">
    <property type="component" value="Unassembled WGS sequence"/>
</dbReference>
<protein>
    <submittedName>
        <fullName evidence="3">Diguanylate cyclase (GGDEF)-like protein</fullName>
    </submittedName>
</protein>
<dbReference type="SUPFAM" id="SSF55073">
    <property type="entry name" value="Nucleotide cyclase"/>
    <property type="match status" value="1"/>
</dbReference>